<dbReference type="RefSeq" id="WP_105247007.1">
    <property type="nucleotide sequence ID" value="NZ_PSZM01000040.1"/>
</dbReference>
<name>A0A2S8AAK4_9FLAO</name>
<feature type="domain" description="HTH hxlR-type" evidence="4">
    <location>
        <begin position="13"/>
        <end position="107"/>
    </location>
</feature>
<keyword evidence="6" id="KW-1185">Reference proteome</keyword>
<evidence type="ECO:0000313" key="6">
    <source>
        <dbReference type="Proteomes" id="UP000238042"/>
    </source>
</evidence>
<dbReference type="InterPro" id="IPR002577">
    <property type="entry name" value="HTH_HxlR"/>
</dbReference>
<evidence type="ECO:0000313" key="5">
    <source>
        <dbReference type="EMBL" id="PQL91625.1"/>
    </source>
</evidence>
<dbReference type="OrthoDB" id="9797599at2"/>
<dbReference type="PANTHER" id="PTHR33204">
    <property type="entry name" value="TRANSCRIPTIONAL REGULATOR, MARR FAMILY"/>
    <property type="match status" value="1"/>
</dbReference>
<dbReference type="EMBL" id="PSZM01000040">
    <property type="protein sequence ID" value="PQL91625.1"/>
    <property type="molecule type" value="Genomic_DNA"/>
</dbReference>
<evidence type="ECO:0000256" key="3">
    <source>
        <dbReference type="ARBA" id="ARBA00023163"/>
    </source>
</evidence>
<dbReference type="InterPro" id="IPR036390">
    <property type="entry name" value="WH_DNA-bd_sf"/>
</dbReference>
<keyword evidence="2" id="KW-0238">DNA-binding</keyword>
<dbReference type="Pfam" id="PF01638">
    <property type="entry name" value="HxlR"/>
    <property type="match status" value="1"/>
</dbReference>
<comment type="caution">
    <text evidence="5">The sequence shown here is derived from an EMBL/GenBank/DDBJ whole genome shotgun (WGS) entry which is preliminary data.</text>
</comment>
<accession>A0A2S8AAK4</accession>
<reference evidence="5 6" key="1">
    <citation type="submission" date="2018-02" db="EMBL/GenBank/DDBJ databases">
        <title>Genome sequences of Apibacter spp., gut symbionts of Asian honey bees.</title>
        <authorList>
            <person name="Kwong W.K."/>
            <person name="Steele M.I."/>
            <person name="Moran N.A."/>
        </authorList>
    </citation>
    <scope>NUCLEOTIDE SEQUENCE [LARGE SCALE GENOMIC DNA]</scope>
    <source>
        <strain evidence="6">wkB301</strain>
    </source>
</reference>
<dbReference type="PROSITE" id="PS51118">
    <property type="entry name" value="HTH_HXLR"/>
    <property type="match status" value="1"/>
</dbReference>
<proteinExistence type="predicted"/>
<dbReference type="InterPro" id="IPR036388">
    <property type="entry name" value="WH-like_DNA-bd_sf"/>
</dbReference>
<dbReference type="Gene3D" id="1.10.10.10">
    <property type="entry name" value="Winged helix-like DNA-binding domain superfamily/Winged helix DNA-binding domain"/>
    <property type="match status" value="1"/>
</dbReference>
<organism evidence="5 6">
    <name type="scientific">Apibacter adventoris</name>
    <dbReference type="NCBI Taxonomy" id="1679466"/>
    <lineage>
        <taxon>Bacteria</taxon>
        <taxon>Pseudomonadati</taxon>
        <taxon>Bacteroidota</taxon>
        <taxon>Flavobacteriia</taxon>
        <taxon>Flavobacteriales</taxon>
        <taxon>Weeksellaceae</taxon>
        <taxon>Apibacter</taxon>
    </lineage>
</organism>
<evidence type="ECO:0000256" key="1">
    <source>
        <dbReference type="ARBA" id="ARBA00023015"/>
    </source>
</evidence>
<dbReference type="SUPFAM" id="SSF46785">
    <property type="entry name" value="Winged helix' DNA-binding domain"/>
    <property type="match status" value="1"/>
</dbReference>
<dbReference type="GO" id="GO:0003677">
    <property type="term" value="F:DNA binding"/>
    <property type="evidence" value="ECO:0007669"/>
    <property type="project" value="UniProtKB-KW"/>
</dbReference>
<evidence type="ECO:0000259" key="4">
    <source>
        <dbReference type="PROSITE" id="PS51118"/>
    </source>
</evidence>
<dbReference type="AlphaFoldDB" id="A0A2S8AAK4"/>
<evidence type="ECO:0000256" key="2">
    <source>
        <dbReference type="ARBA" id="ARBA00023125"/>
    </source>
</evidence>
<dbReference type="Proteomes" id="UP000238042">
    <property type="component" value="Unassembled WGS sequence"/>
</dbReference>
<gene>
    <name evidence="5" type="ORF">C4S77_07415</name>
</gene>
<keyword evidence="1" id="KW-0805">Transcription regulation</keyword>
<protein>
    <submittedName>
        <fullName evidence="5">Transcriptional regulator</fullName>
    </submittedName>
</protein>
<sequence>MKEKIRTITEKECPLEIAVNTISGKWKIPIIWHMNAGKKRPCEFLREIENVDRRVLNQQLKEMETDGLIAKKSYNQLPPKVEYTLTELGQKLVEVLWQLNEWGKLLQ</sequence>
<dbReference type="PANTHER" id="PTHR33204:SF29">
    <property type="entry name" value="TRANSCRIPTIONAL REGULATOR"/>
    <property type="match status" value="1"/>
</dbReference>
<keyword evidence="3" id="KW-0804">Transcription</keyword>